<feature type="chain" id="PRO_5003891472" evidence="2">
    <location>
        <begin position="31"/>
        <end position="657"/>
    </location>
</feature>
<dbReference type="InterPro" id="IPR029021">
    <property type="entry name" value="Prot-tyrosine_phosphatase-like"/>
</dbReference>
<dbReference type="AlphaFoldDB" id="K6GRT5"/>
<proteinExistence type="inferred from homology"/>
<dbReference type="PANTHER" id="PTHR31126">
    <property type="entry name" value="TYROSINE-PROTEIN PHOSPHATASE"/>
    <property type="match status" value="1"/>
</dbReference>
<dbReference type="SUPFAM" id="SSF52799">
    <property type="entry name" value="(Phosphotyrosine protein) phosphatases II"/>
    <property type="match status" value="1"/>
</dbReference>
<dbReference type="PROSITE" id="PS00383">
    <property type="entry name" value="TYR_PHOSPHATASE_1"/>
    <property type="match status" value="1"/>
</dbReference>
<dbReference type="PANTHER" id="PTHR31126:SF1">
    <property type="entry name" value="TYROSINE SPECIFIC PROTEIN PHOSPHATASES DOMAIN-CONTAINING PROTEIN"/>
    <property type="match status" value="1"/>
</dbReference>
<dbReference type="PROSITE" id="PS51208">
    <property type="entry name" value="AUTOTRANSPORTER"/>
    <property type="match status" value="1"/>
</dbReference>
<accession>K6GRT5</accession>
<gene>
    <name evidence="4" type="ORF">B193_1609</name>
</gene>
<dbReference type="Pfam" id="PF13350">
    <property type="entry name" value="Y_phosphatase3"/>
    <property type="match status" value="1"/>
</dbReference>
<dbReference type="Gene3D" id="2.40.128.130">
    <property type="entry name" value="Autotransporter beta-domain"/>
    <property type="match status" value="1"/>
</dbReference>
<feature type="signal peptide" evidence="2">
    <location>
        <begin position="1"/>
        <end position="30"/>
    </location>
</feature>
<dbReference type="InterPro" id="IPR036709">
    <property type="entry name" value="Autotransporte_beta_dom_sf"/>
</dbReference>
<reference evidence="4 5" key="1">
    <citation type="submission" date="2012-07" db="EMBL/GenBank/DDBJ databases">
        <title>Draft genome sequence of Desulfovibrio magneticus str. Maddingley MBC34 obtained from a metagenomic sequence of a methanogenic enrichment isolated from coal-seam formation water in Victoria, Australia.</title>
        <authorList>
            <person name="Greenfield P."/>
            <person name="Hendry P."/>
            <person name="Li D."/>
            <person name="Rosewarne C.P."/>
            <person name="Tran-Dinh N."/>
            <person name="Elbourne L.D.H."/>
            <person name="Paulsen I.T."/>
            <person name="Midgley D.J."/>
        </authorList>
    </citation>
    <scope>NUCLEOTIDE SEQUENCE [LARGE SCALE GENOMIC DNA]</scope>
    <source>
        <strain evidence="5">Maddingley MBC34</strain>
    </source>
</reference>
<feature type="domain" description="Autotransporter" evidence="3">
    <location>
        <begin position="380"/>
        <end position="657"/>
    </location>
</feature>
<comment type="caution">
    <text evidence="4">The sequence shown here is derived from an EMBL/GenBank/DDBJ whole genome shotgun (WGS) entry which is preliminary data.</text>
</comment>
<dbReference type="InterPro" id="IPR016130">
    <property type="entry name" value="Tyr_Pase_AS"/>
</dbReference>
<sequence length="657" mass="68333">MAVAKNFFVGSNVLLHVITALVLSVASVSAQQAIVTPILTSAENFRDVAGISASYGGTGFANMTSNFGVMRTGVFYRSNVLNLNDADWTTLSSLRIWRDIDLRTPSEISATPDRTPAGALYTNINIFGTSSPPTVNLSTITTASVLSLGQSGYQTFVTDPTEREGFRTVLLTLAHDPGPDLFHCSAGKDRTGWTAVLLESIARVSPTTVMNDYLASNSYLASQISAETASVVAAVPALSGLNLTPLLGVDSSYLQAALDQAVASYGSMYGYLVQGLGLSLEDIYVLRGKMVNYLMLPGQNMLSGNAASGAGFLNALQGSSLSGNYTAYNYYLQSSVDMGTLGGVPGQVGGQIHADAASYLLRQPRWIEEAVSPYVGGQGLAEGQARYWLSGLGGGFWTQGQSGISRVAERSAGTVAGVTYRGSERASLDLGLGYNAGVVESAGATANINTLFATLGGRYGFSSLEAGPYVLARADGGYVDYRVNRALAGNLGSASGQTTGSVFGGLIGFGDVVRLAPVTITPQAGLRLAAETLAGFSENGGDLALDVHGLSHLSSSLLLDLHLRLDPRQAGSWTISPELTLGYERALDDPQIQSTATRYGSAVSQKSAYDSRDLAKAGLSLTAQRDAFVVTAKANGVLGDGSGSAGVSGQLTLGYSF</sequence>
<evidence type="ECO:0000313" key="5">
    <source>
        <dbReference type="Proteomes" id="UP000006272"/>
    </source>
</evidence>
<dbReference type="SMART" id="SM00869">
    <property type="entry name" value="Autotransporter"/>
    <property type="match status" value="1"/>
</dbReference>
<comment type="similarity">
    <text evidence="1">Belongs to the protein-tyrosine phosphatase family.</text>
</comment>
<dbReference type="InterPro" id="IPR026893">
    <property type="entry name" value="Tyr/Ser_Pase_IphP-type"/>
</dbReference>
<name>K6GRT5_9BACT</name>
<dbReference type="InterPro" id="IPR005546">
    <property type="entry name" value="Autotransporte_beta"/>
</dbReference>
<evidence type="ECO:0000313" key="4">
    <source>
        <dbReference type="EMBL" id="EKO39676.1"/>
    </source>
</evidence>
<dbReference type="Pfam" id="PF03797">
    <property type="entry name" value="Autotransporter"/>
    <property type="match status" value="1"/>
</dbReference>
<dbReference type="EMBL" id="ALAO01000123">
    <property type="protein sequence ID" value="EKO39676.1"/>
    <property type="molecule type" value="Genomic_DNA"/>
</dbReference>
<keyword evidence="2" id="KW-0732">Signal</keyword>
<evidence type="ECO:0000259" key="3">
    <source>
        <dbReference type="PROSITE" id="PS51208"/>
    </source>
</evidence>
<dbReference type="Gene3D" id="3.90.190.10">
    <property type="entry name" value="Protein tyrosine phosphatase superfamily"/>
    <property type="match status" value="1"/>
</dbReference>
<dbReference type="PATRIC" id="fig|1206767.3.peg.1573"/>
<evidence type="ECO:0000256" key="2">
    <source>
        <dbReference type="SAM" id="SignalP"/>
    </source>
</evidence>
<dbReference type="GO" id="GO:0004721">
    <property type="term" value="F:phosphoprotein phosphatase activity"/>
    <property type="evidence" value="ECO:0007669"/>
    <property type="project" value="InterPro"/>
</dbReference>
<organism evidence="4 5">
    <name type="scientific">Solidesulfovibrio magneticus str. Maddingley MBC34</name>
    <dbReference type="NCBI Taxonomy" id="1206767"/>
    <lineage>
        <taxon>Bacteria</taxon>
        <taxon>Pseudomonadati</taxon>
        <taxon>Thermodesulfobacteriota</taxon>
        <taxon>Desulfovibrionia</taxon>
        <taxon>Desulfovibrionales</taxon>
        <taxon>Desulfovibrionaceae</taxon>
        <taxon>Solidesulfovibrio</taxon>
    </lineage>
</organism>
<dbReference type="SUPFAM" id="SSF103515">
    <property type="entry name" value="Autotransporter"/>
    <property type="match status" value="1"/>
</dbReference>
<dbReference type="Proteomes" id="UP000006272">
    <property type="component" value="Unassembled WGS sequence"/>
</dbReference>
<evidence type="ECO:0000256" key="1">
    <source>
        <dbReference type="ARBA" id="ARBA00009580"/>
    </source>
</evidence>
<protein>
    <submittedName>
        <fullName evidence="4">Protein tyrosine/serine phosphatase</fullName>
    </submittedName>
</protein>